<evidence type="ECO:0008006" key="3">
    <source>
        <dbReference type="Google" id="ProtNLM"/>
    </source>
</evidence>
<reference evidence="1" key="1">
    <citation type="journal article" date="2020" name="Cell">
        <title>Large-Scale Comparative Analyses of Tick Genomes Elucidate Their Genetic Diversity and Vector Capacities.</title>
        <authorList>
            <consortium name="Tick Genome and Microbiome Consortium (TIGMIC)"/>
            <person name="Jia N."/>
            <person name="Wang J."/>
            <person name="Shi W."/>
            <person name="Du L."/>
            <person name="Sun Y."/>
            <person name="Zhan W."/>
            <person name="Jiang J.F."/>
            <person name="Wang Q."/>
            <person name="Zhang B."/>
            <person name="Ji P."/>
            <person name="Bell-Sakyi L."/>
            <person name="Cui X.M."/>
            <person name="Yuan T.T."/>
            <person name="Jiang B.G."/>
            <person name="Yang W.F."/>
            <person name="Lam T.T."/>
            <person name="Chang Q.C."/>
            <person name="Ding S.J."/>
            <person name="Wang X.J."/>
            <person name="Zhu J.G."/>
            <person name="Ruan X.D."/>
            <person name="Zhao L."/>
            <person name="Wei J.T."/>
            <person name="Ye R.Z."/>
            <person name="Que T.C."/>
            <person name="Du C.H."/>
            <person name="Zhou Y.H."/>
            <person name="Cheng J.X."/>
            <person name="Dai P.F."/>
            <person name="Guo W.B."/>
            <person name="Han X.H."/>
            <person name="Huang E.J."/>
            <person name="Li L.F."/>
            <person name="Wei W."/>
            <person name="Gao Y.C."/>
            <person name="Liu J.Z."/>
            <person name="Shao H.Z."/>
            <person name="Wang X."/>
            <person name="Wang C.C."/>
            <person name="Yang T.C."/>
            <person name="Huo Q.B."/>
            <person name="Li W."/>
            <person name="Chen H.Y."/>
            <person name="Chen S.E."/>
            <person name="Zhou L.G."/>
            <person name="Ni X.B."/>
            <person name="Tian J.H."/>
            <person name="Sheng Y."/>
            <person name="Liu T."/>
            <person name="Pan Y.S."/>
            <person name="Xia L.Y."/>
            <person name="Li J."/>
            <person name="Zhao F."/>
            <person name="Cao W.C."/>
        </authorList>
    </citation>
    <scope>NUCLEOTIDE SEQUENCE</scope>
    <source>
        <strain evidence="1">Rmic-2018</strain>
    </source>
</reference>
<sequence>MHDPSIDLHVHGQPAPRVQEIRVLGLHLQLNLDANYTLNILDKQIKQISALIHRIASSNHGLSEKNTMQIAEALVVSRLAYHLPYHHLTQNQMERANSLIRRAVKTALRLPMRTKTTLLLEAGLHNTVQEIIEAKRSNWLLRLSRTPTGRNLLRTLALESSDTMRYEEAWSLIPIRVAAHMQLKPLPRNMNPQRHQGRRKAHADYYIRRYKNREDVLYVDAVVGPLEGTTMAAAMTEDGRISISASVKTARPTWLRGLQ</sequence>
<dbReference type="Proteomes" id="UP000821866">
    <property type="component" value="Chromosome 7"/>
</dbReference>
<evidence type="ECO:0000313" key="1">
    <source>
        <dbReference type="EMBL" id="KAH8020392.1"/>
    </source>
</evidence>
<comment type="caution">
    <text evidence="1">The sequence shown here is derived from an EMBL/GenBank/DDBJ whole genome shotgun (WGS) entry which is preliminary data.</text>
</comment>
<keyword evidence="2" id="KW-1185">Reference proteome</keyword>
<organism evidence="1 2">
    <name type="scientific">Rhipicephalus microplus</name>
    <name type="common">Cattle tick</name>
    <name type="synonym">Boophilus microplus</name>
    <dbReference type="NCBI Taxonomy" id="6941"/>
    <lineage>
        <taxon>Eukaryota</taxon>
        <taxon>Metazoa</taxon>
        <taxon>Ecdysozoa</taxon>
        <taxon>Arthropoda</taxon>
        <taxon>Chelicerata</taxon>
        <taxon>Arachnida</taxon>
        <taxon>Acari</taxon>
        <taxon>Parasitiformes</taxon>
        <taxon>Ixodida</taxon>
        <taxon>Ixodoidea</taxon>
        <taxon>Ixodidae</taxon>
        <taxon>Rhipicephalinae</taxon>
        <taxon>Rhipicephalus</taxon>
        <taxon>Boophilus</taxon>
    </lineage>
</organism>
<gene>
    <name evidence="1" type="ORF">HPB51_001025</name>
</gene>
<proteinExistence type="predicted"/>
<dbReference type="VEuPathDB" id="VectorBase:LOC119168701"/>
<name>A0A9J6DE88_RHIMP</name>
<accession>A0A9J6DE88</accession>
<evidence type="ECO:0000313" key="2">
    <source>
        <dbReference type="Proteomes" id="UP000821866"/>
    </source>
</evidence>
<dbReference type="EMBL" id="JABSTU010000009">
    <property type="protein sequence ID" value="KAH8020392.1"/>
    <property type="molecule type" value="Genomic_DNA"/>
</dbReference>
<protein>
    <recommendedName>
        <fullName evidence="3">Tick transposon</fullName>
    </recommendedName>
</protein>
<reference evidence="1" key="2">
    <citation type="submission" date="2021-09" db="EMBL/GenBank/DDBJ databases">
        <authorList>
            <person name="Jia N."/>
            <person name="Wang J."/>
            <person name="Shi W."/>
            <person name="Du L."/>
            <person name="Sun Y."/>
            <person name="Zhan W."/>
            <person name="Jiang J."/>
            <person name="Wang Q."/>
            <person name="Zhang B."/>
            <person name="Ji P."/>
            <person name="Sakyi L.B."/>
            <person name="Cui X."/>
            <person name="Yuan T."/>
            <person name="Jiang B."/>
            <person name="Yang W."/>
            <person name="Lam T.T.-Y."/>
            <person name="Chang Q."/>
            <person name="Ding S."/>
            <person name="Wang X."/>
            <person name="Zhu J."/>
            <person name="Ruan X."/>
            <person name="Zhao L."/>
            <person name="Wei J."/>
            <person name="Que T."/>
            <person name="Du C."/>
            <person name="Cheng J."/>
            <person name="Dai P."/>
            <person name="Han X."/>
            <person name="Huang E."/>
            <person name="Gao Y."/>
            <person name="Liu J."/>
            <person name="Shao H."/>
            <person name="Ye R."/>
            <person name="Li L."/>
            <person name="Wei W."/>
            <person name="Wang X."/>
            <person name="Wang C."/>
            <person name="Huo Q."/>
            <person name="Li W."/>
            <person name="Guo W."/>
            <person name="Chen H."/>
            <person name="Chen S."/>
            <person name="Zhou L."/>
            <person name="Zhou L."/>
            <person name="Ni X."/>
            <person name="Tian J."/>
            <person name="Zhou Y."/>
            <person name="Sheng Y."/>
            <person name="Liu T."/>
            <person name="Pan Y."/>
            <person name="Xia L."/>
            <person name="Li J."/>
            <person name="Zhao F."/>
            <person name="Cao W."/>
        </authorList>
    </citation>
    <scope>NUCLEOTIDE SEQUENCE</scope>
    <source>
        <strain evidence="1">Rmic-2018</strain>
        <tissue evidence="1">Larvae</tissue>
    </source>
</reference>
<dbReference type="AlphaFoldDB" id="A0A9J6DE88"/>